<reference evidence="2 3" key="2">
    <citation type="journal article" date="2021" name="Microorganisms">
        <title>The Ever-Expanding Pseudomonas Genus: Description of 43 New Species and Partition of the Pseudomonas putida Group.</title>
        <authorList>
            <person name="Girard L."/>
            <person name="Lood C."/>
            <person name="Hofte M."/>
            <person name="Vandamme P."/>
            <person name="Rokni-Zadeh H."/>
            <person name="van Noort V."/>
            <person name="Lavigne R."/>
            <person name="De Mot R."/>
        </authorList>
    </citation>
    <scope>NUCLEOTIDE SEQUENCE [LARGE SCALE GENOMIC DNA]</scope>
    <source>
        <strain evidence="2 3">ZA 5.3</strain>
    </source>
</reference>
<keyword evidence="1" id="KW-0732">Signal</keyword>
<dbReference type="RefSeq" id="WP_186616193.1">
    <property type="nucleotide sequence ID" value="NZ_CP077089.1"/>
</dbReference>
<sequence length="127" mass="13386">MLKKLTPCLLISAFLASTAHAESCPPGSSFHKLEEGIYTVTGLDGNPVKVNVMPDVDQPTLKSLKFTSARLLNKENSSAKVICRYENSTAGGSLGVELPTGKPVTGAGANWSGNDCVADDELRCAFN</sequence>
<feature type="chain" id="PRO_5046602433" evidence="1">
    <location>
        <begin position="22"/>
        <end position="127"/>
    </location>
</feature>
<evidence type="ECO:0000313" key="2">
    <source>
        <dbReference type="EMBL" id="QXI05814.1"/>
    </source>
</evidence>
<keyword evidence="3" id="KW-1185">Reference proteome</keyword>
<name>A0ABX8PWK7_9PSED</name>
<evidence type="ECO:0000313" key="3">
    <source>
        <dbReference type="Proteomes" id="UP000646386"/>
    </source>
</evidence>
<dbReference type="EMBL" id="CP077089">
    <property type="protein sequence ID" value="QXI05814.1"/>
    <property type="molecule type" value="Genomic_DNA"/>
</dbReference>
<protein>
    <submittedName>
        <fullName evidence="2">DUF3757 domain-containing protein</fullName>
    </submittedName>
</protein>
<accession>A0ABX8PWK7</accession>
<evidence type="ECO:0000256" key="1">
    <source>
        <dbReference type="SAM" id="SignalP"/>
    </source>
</evidence>
<organism evidence="2 3">
    <name type="scientific">Pseudomonas tensinigenes</name>
    <dbReference type="NCBI Taxonomy" id="2745511"/>
    <lineage>
        <taxon>Bacteria</taxon>
        <taxon>Pseudomonadati</taxon>
        <taxon>Pseudomonadota</taxon>
        <taxon>Gammaproteobacteria</taxon>
        <taxon>Pseudomonadales</taxon>
        <taxon>Pseudomonadaceae</taxon>
        <taxon>Pseudomonas</taxon>
    </lineage>
</organism>
<gene>
    <name evidence="2" type="ORF">HU718_028050</name>
</gene>
<reference evidence="2 3" key="1">
    <citation type="journal article" date="2020" name="Microorganisms">
        <title>Reliable Identification of Environmental Pseudomonas Isolates Using the rpoD Gene.</title>
        <authorList>
            <consortium name="The Broad Institute Genome Sequencing Platform"/>
            <person name="Girard L."/>
            <person name="Lood C."/>
            <person name="Rokni-Zadeh H."/>
            <person name="van Noort V."/>
            <person name="Lavigne R."/>
            <person name="De Mot R."/>
        </authorList>
    </citation>
    <scope>NUCLEOTIDE SEQUENCE [LARGE SCALE GENOMIC DNA]</scope>
    <source>
        <strain evidence="2 3">ZA 5.3</strain>
    </source>
</reference>
<dbReference type="Proteomes" id="UP000646386">
    <property type="component" value="Chromosome"/>
</dbReference>
<feature type="signal peptide" evidence="1">
    <location>
        <begin position="1"/>
        <end position="21"/>
    </location>
</feature>
<proteinExistence type="predicted"/>